<dbReference type="GO" id="GO:0016491">
    <property type="term" value="F:oxidoreductase activity"/>
    <property type="evidence" value="ECO:0007669"/>
    <property type="project" value="InterPro"/>
</dbReference>
<dbReference type="InterPro" id="IPR036188">
    <property type="entry name" value="FAD/NAD-bd_sf"/>
</dbReference>
<gene>
    <name evidence="2" type="ORF">S03H2_53935</name>
</gene>
<sequence length="219" mass="24737">APQWRAGGGGLVVDWDMKTNLEGLYAPGGRGCAGSSSTGRYTGRKAAAYAKTAAEPVIDRKQVDEEKARVYAPLEQKGDIGWKELYAGTSRIMQDYCGEYKGEQTLKMGLRWLGSIRESEAVRAYVRNPHELWRTLECLSRITVGEMIMHASLARKASSEMLDFKRLDYPEMDPPEWNKFVTIKLENGKVKAGELPLNYWLLPPNAPTYQENYKQHCEL</sequence>
<evidence type="ECO:0000313" key="2">
    <source>
        <dbReference type="EMBL" id="GAH63059.1"/>
    </source>
</evidence>
<comment type="caution">
    <text evidence="2">The sequence shown here is derived from an EMBL/GenBank/DDBJ whole genome shotgun (WGS) entry which is preliminary data.</text>
</comment>
<feature type="non-terminal residue" evidence="2">
    <location>
        <position position="1"/>
    </location>
</feature>
<reference evidence="2" key="1">
    <citation type="journal article" date="2014" name="Front. Microbiol.">
        <title>High frequency of phylogenetically diverse reductive dehalogenase-homologous genes in deep subseafloor sedimentary metagenomes.</title>
        <authorList>
            <person name="Kawai M."/>
            <person name="Futagami T."/>
            <person name="Toyoda A."/>
            <person name="Takaki Y."/>
            <person name="Nishi S."/>
            <person name="Hori S."/>
            <person name="Arai W."/>
            <person name="Tsubouchi T."/>
            <person name="Morono Y."/>
            <person name="Uchiyama I."/>
            <person name="Ito T."/>
            <person name="Fujiyama A."/>
            <person name="Inagaki F."/>
            <person name="Takami H."/>
        </authorList>
    </citation>
    <scope>NUCLEOTIDE SEQUENCE</scope>
    <source>
        <strain evidence="2">Expedition CK06-06</strain>
    </source>
</reference>
<feature type="domain" description="Fumarate reductase/succinate dehydrogenase flavoprotein-like C-terminal" evidence="1">
    <location>
        <begin position="91"/>
        <end position="205"/>
    </location>
</feature>
<dbReference type="Pfam" id="PF02910">
    <property type="entry name" value="Succ_DH_flav_C"/>
    <property type="match status" value="1"/>
</dbReference>
<evidence type="ECO:0000259" key="1">
    <source>
        <dbReference type="Pfam" id="PF02910"/>
    </source>
</evidence>
<dbReference type="EMBL" id="BARU01034353">
    <property type="protein sequence ID" value="GAH63059.1"/>
    <property type="molecule type" value="Genomic_DNA"/>
</dbReference>
<proteinExistence type="predicted"/>
<name>X1IAE6_9ZZZZ</name>
<protein>
    <recommendedName>
        <fullName evidence="1">Fumarate reductase/succinate dehydrogenase flavoprotein-like C-terminal domain-containing protein</fullName>
    </recommendedName>
</protein>
<dbReference type="InterPro" id="IPR015939">
    <property type="entry name" value="Fum_Rdtase/Succ_DH_flav-like_C"/>
</dbReference>
<dbReference type="Gene3D" id="3.50.50.60">
    <property type="entry name" value="FAD/NAD(P)-binding domain"/>
    <property type="match status" value="1"/>
</dbReference>
<dbReference type="AlphaFoldDB" id="X1IAE6"/>
<dbReference type="SUPFAM" id="SSF46977">
    <property type="entry name" value="Succinate dehydrogenase/fumarate reductase flavoprotein C-terminal domain"/>
    <property type="match status" value="1"/>
</dbReference>
<dbReference type="InterPro" id="IPR037099">
    <property type="entry name" value="Fum_R/Succ_DH_flav-like_C_sf"/>
</dbReference>
<organism evidence="2">
    <name type="scientific">marine sediment metagenome</name>
    <dbReference type="NCBI Taxonomy" id="412755"/>
    <lineage>
        <taxon>unclassified sequences</taxon>
        <taxon>metagenomes</taxon>
        <taxon>ecological metagenomes</taxon>
    </lineage>
</organism>
<accession>X1IAE6</accession>